<dbReference type="Proteomes" id="UP000003465">
    <property type="component" value="Unassembled WGS sequence"/>
</dbReference>
<accession>A0A656GP18</accession>
<evidence type="ECO:0000256" key="4">
    <source>
        <dbReference type="ARBA" id="ARBA00023136"/>
    </source>
</evidence>
<evidence type="ECO:0000259" key="6">
    <source>
        <dbReference type="PROSITE" id="PS50850"/>
    </source>
</evidence>
<feature type="transmembrane region" description="Helical" evidence="5">
    <location>
        <begin position="334"/>
        <end position="354"/>
    </location>
</feature>
<dbReference type="Pfam" id="PF07690">
    <property type="entry name" value="MFS_1"/>
    <property type="match status" value="2"/>
</dbReference>
<evidence type="ECO:0000313" key="7">
    <source>
        <dbReference type="EMBL" id="EGH27478.1"/>
    </source>
</evidence>
<reference evidence="7 8" key="1">
    <citation type="journal article" date="2011" name="PLoS Pathog.">
        <title>Dynamic evolution of pathogenicity revealed by sequencing and comparative genomics of 19 Pseudomonas syringae isolates.</title>
        <authorList>
            <person name="Baltrus D.A."/>
            <person name="Nishimura M.T."/>
            <person name="Romanchuk A."/>
            <person name="Chang J.H."/>
            <person name="Mukhtar M.S."/>
            <person name="Cherkis K."/>
            <person name="Roach J."/>
            <person name="Grant S.R."/>
            <person name="Jones C.D."/>
            <person name="Dangl J.L."/>
        </authorList>
    </citation>
    <scope>NUCLEOTIDE SEQUENCE [LARGE SCALE GENOMIC DNA]</scope>
    <source>
        <strain evidence="7 8">301020</strain>
    </source>
</reference>
<dbReference type="PROSITE" id="PS50850">
    <property type="entry name" value="MFS"/>
    <property type="match status" value="1"/>
</dbReference>
<feature type="domain" description="Major facilitator superfamily (MFS) profile" evidence="6">
    <location>
        <begin position="1"/>
        <end position="383"/>
    </location>
</feature>
<feature type="transmembrane region" description="Helical" evidence="5">
    <location>
        <begin position="271"/>
        <end position="288"/>
    </location>
</feature>
<evidence type="ECO:0000256" key="1">
    <source>
        <dbReference type="ARBA" id="ARBA00004141"/>
    </source>
</evidence>
<feature type="transmembrane region" description="Helical" evidence="5">
    <location>
        <begin position="200"/>
        <end position="218"/>
    </location>
</feature>
<feature type="transmembrane region" description="Helical" evidence="5">
    <location>
        <begin position="31"/>
        <end position="49"/>
    </location>
</feature>
<dbReference type="InterPro" id="IPR051788">
    <property type="entry name" value="MFS_Transporter"/>
</dbReference>
<dbReference type="InterPro" id="IPR011701">
    <property type="entry name" value="MFS"/>
</dbReference>
<feature type="transmembrane region" description="Helical" evidence="5">
    <location>
        <begin position="360"/>
        <end position="378"/>
    </location>
</feature>
<dbReference type="SUPFAM" id="SSF103473">
    <property type="entry name" value="MFS general substrate transporter"/>
    <property type="match status" value="1"/>
</dbReference>
<name>A0A656GP18_PSEA0</name>
<keyword evidence="4 5" id="KW-0472">Membrane</keyword>
<feature type="transmembrane region" description="Helical" evidence="5">
    <location>
        <begin position="84"/>
        <end position="103"/>
    </location>
</feature>
<dbReference type="InterPro" id="IPR020846">
    <property type="entry name" value="MFS_dom"/>
</dbReference>
<evidence type="ECO:0000313" key="8">
    <source>
        <dbReference type="Proteomes" id="UP000003465"/>
    </source>
</evidence>
<comment type="subcellular location">
    <subcellularLocation>
        <location evidence="1">Membrane</location>
        <topology evidence="1">Multi-pass membrane protein</topology>
    </subcellularLocation>
</comment>
<sequence length="400" mass="41801">MVGAMMYIWSTGVTAFREQLGLSGDAGDVDFGIIAFGIGVGSAAGSFLIGKFLDVFGSKKVIYVTAVGYPLSIIPLGFATGFHFALGCGIVLGLLRGAIDTAFNTHGVQVERFYRRPIMSAFHAFYSLGGFLLGMIGSAFAEHFTNSAQVPFSVLGGAMLVIGLVVGHFMLDKHDVAPEFSEESAPVQQPSSSTGTQAKAIILLMIGFGVLLLGSMVGESAIADWGQEYIRRVLETPVSTAGMAVSVFIGAECFGRLIGDRLAEKIGASKVVLLSAVLAIGGLIITVVGHSVVYGVIGFALFGLGLSCIAPLMLSSAGRKDPLNAGRNIGIVNCIGYSGMLLGPAAIATVVNFFGIERLLFFPMVLLVPLALFGPVLMRNHLKSDSQAKAAKASIPNPNR</sequence>
<dbReference type="Gene3D" id="1.20.1250.20">
    <property type="entry name" value="MFS general substrate transporter like domains"/>
    <property type="match status" value="2"/>
</dbReference>
<evidence type="ECO:0000256" key="2">
    <source>
        <dbReference type="ARBA" id="ARBA00022692"/>
    </source>
</evidence>
<feature type="transmembrane region" description="Helical" evidence="5">
    <location>
        <begin position="238"/>
        <end position="259"/>
    </location>
</feature>
<gene>
    <name evidence="7" type="ORF">PSYMO_40662</name>
</gene>
<dbReference type="CDD" id="cd17393">
    <property type="entry name" value="MFS_MosC_like"/>
    <property type="match status" value="1"/>
</dbReference>
<feature type="transmembrane region" description="Helical" evidence="5">
    <location>
        <begin position="294"/>
        <end position="314"/>
    </location>
</feature>
<comment type="caution">
    <text evidence="7">The sequence shown here is derived from an EMBL/GenBank/DDBJ whole genome shotgun (WGS) entry which is preliminary data.</text>
</comment>
<dbReference type="GO" id="GO:0022857">
    <property type="term" value="F:transmembrane transporter activity"/>
    <property type="evidence" value="ECO:0007669"/>
    <property type="project" value="InterPro"/>
</dbReference>
<dbReference type="AlphaFoldDB" id="A0A656GP18"/>
<organism evidence="7 8">
    <name type="scientific">Pseudomonas amygdali pv. mori str. 301020</name>
    <dbReference type="NCBI Taxonomy" id="629261"/>
    <lineage>
        <taxon>Bacteria</taxon>
        <taxon>Pseudomonadati</taxon>
        <taxon>Pseudomonadota</taxon>
        <taxon>Gammaproteobacteria</taxon>
        <taxon>Pseudomonadales</taxon>
        <taxon>Pseudomonadaceae</taxon>
        <taxon>Pseudomonas</taxon>
        <taxon>Pseudomonas amygdali</taxon>
    </lineage>
</organism>
<dbReference type="PANTHER" id="PTHR23514">
    <property type="entry name" value="BYPASS OF STOP CODON PROTEIN 6"/>
    <property type="match status" value="1"/>
</dbReference>
<feature type="transmembrane region" description="Helical" evidence="5">
    <location>
        <begin position="124"/>
        <end position="144"/>
    </location>
</feature>
<proteinExistence type="predicted"/>
<dbReference type="InterPro" id="IPR036259">
    <property type="entry name" value="MFS_trans_sf"/>
</dbReference>
<dbReference type="PANTHER" id="PTHR23514:SF13">
    <property type="entry name" value="INNER MEMBRANE PROTEIN YBJJ"/>
    <property type="match status" value="1"/>
</dbReference>
<keyword evidence="3 5" id="KW-1133">Transmembrane helix</keyword>
<evidence type="ECO:0000256" key="5">
    <source>
        <dbReference type="SAM" id="Phobius"/>
    </source>
</evidence>
<protein>
    <submittedName>
        <fullName evidence="7">Major facilitator transporter</fullName>
    </submittedName>
</protein>
<dbReference type="EMBL" id="AEAG01003412">
    <property type="protein sequence ID" value="EGH27478.1"/>
    <property type="molecule type" value="Genomic_DNA"/>
</dbReference>
<evidence type="ECO:0000256" key="3">
    <source>
        <dbReference type="ARBA" id="ARBA00022989"/>
    </source>
</evidence>
<dbReference type="GO" id="GO:0016020">
    <property type="term" value="C:membrane"/>
    <property type="evidence" value="ECO:0007669"/>
    <property type="project" value="UniProtKB-SubCell"/>
</dbReference>
<keyword evidence="2 5" id="KW-0812">Transmembrane</keyword>
<feature type="transmembrane region" description="Helical" evidence="5">
    <location>
        <begin position="150"/>
        <end position="171"/>
    </location>
</feature>